<proteinExistence type="predicted"/>
<feature type="region of interest" description="Disordered" evidence="1">
    <location>
        <begin position="571"/>
        <end position="594"/>
    </location>
</feature>
<evidence type="ECO:0000256" key="1">
    <source>
        <dbReference type="SAM" id="MobiDB-lite"/>
    </source>
</evidence>
<reference evidence="4" key="1">
    <citation type="submission" date="2016-06" db="UniProtKB">
        <authorList>
            <consortium name="WormBaseParasite"/>
        </authorList>
    </citation>
    <scope>IDENTIFICATION</scope>
</reference>
<evidence type="ECO:0000313" key="3">
    <source>
        <dbReference type="Proteomes" id="UP000275846"/>
    </source>
</evidence>
<organism evidence="4">
    <name type="scientific">Schistocephalus solidus</name>
    <name type="common">Tapeworm</name>
    <dbReference type="NCBI Taxonomy" id="70667"/>
    <lineage>
        <taxon>Eukaryota</taxon>
        <taxon>Metazoa</taxon>
        <taxon>Spiralia</taxon>
        <taxon>Lophotrochozoa</taxon>
        <taxon>Platyhelminthes</taxon>
        <taxon>Cestoda</taxon>
        <taxon>Eucestoda</taxon>
        <taxon>Diphyllobothriidea</taxon>
        <taxon>Diphyllobothriidae</taxon>
        <taxon>Schistocephalus</taxon>
    </lineage>
</organism>
<dbReference type="Proteomes" id="UP000275846">
    <property type="component" value="Unassembled WGS sequence"/>
</dbReference>
<dbReference type="WBParaSite" id="SSLN_0000225701-mRNA-1">
    <property type="protein sequence ID" value="SSLN_0000225701-mRNA-1"/>
    <property type="gene ID" value="SSLN_0000225701"/>
</dbReference>
<reference evidence="2 3" key="2">
    <citation type="submission" date="2018-11" db="EMBL/GenBank/DDBJ databases">
        <authorList>
            <consortium name="Pathogen Informatics"/>
        </authorList>
    </citation>
    <scope>NUCLEOTIDE SEQUENCE [LARGE SCALE GENOMIC DNA]</scope>
    <source>
        <strain evidence="2 3">NST_G2</strain>
    </source>
</reference>
<feature type="region of interest" description="Disordered" evidence="1">
    <location>
        <begin position="53"/>
        <end position="74"/>
    </location>
</feature>
<feature type="compositionally biased region" description="Polar residues" evidence="1">
    <location>
        <begin position="574"/>
        <end position="591"/>
    </location>
</feature>
<evidence type="ECO:0000313" key="2">
    <source>
        <dbReference type="EMBL" id="VDL88572.1"/>
    </source>
</evidence>
<dbReference type="OrthoDB" id="6245635at2759"/>
<keyword evidence="3" id="KW-1185">Reference proteome</keyword>
<name>A0A183SD89_SCHSO</name>
<feature type="region of interest" description="Disordered" evidence="1">
    <location>
        <begin position="499"/>
        <end position="518"/>
    </location>
</feature>
<protein>
    <submittedName>
        <fullName evidence="4">Protein kinase domain-containing protein</fullName>
    </submittedName>
</protein>
<dbReference type="EMBL" id="UYSU01032192">
    <property type="protein sequence ID" value="VDL88572.1"/>
    <property type="molecule type" value="Genomic_DNA"/>
</dbReference>
<accession>A0A183SD89</accession>
<evidence type="ECO:0000313" key="4">
    <source>
        <dbReference type="WBParaSite" id="SSLN_0000225701-mRNA-1"/>
    </source>
</evidence>
<dbReference type="STRING" id="70667.A0A183SD89"/>
<sequence>MDQNTSHSTSNFSERTDDQGQLIFKNCDSLLNGTLSTRSGSLPLNYSLPSKGDRMSGFSIDPEDEQKQSDNDYDNWSKSEISQLLVQVTEKLVDKNTDVLEEQEIHLSPRSACALFYEYSSIDEQDKQQLPVLSTLLTRALEASRANHNIASMLCLKTTHNELCQLESELFAHFSRADFDTASPINLRSCILSKHLHPTYVRMLLLNLRHLFSHPALENVPGLHSDLRNLVVRLEQSLSSPCPSTAFELTTEDAGTLLEVIATTNLPMFDPVSTPPLIFNEREPPLVTAAMRVARASLVLREMADTQTFRSSKHQDILKDAGHLVSASDQSSCPSVKCFAKLISAEDKVLLTSILHDLTEQSKGLAVYRLPPPMVSDLCQLTDRFGLLALKCAKFKVSKALYVVKNRFKLKPGDFKRICVIEPLSQQLVLDAIVLILSSNIQQTSETQKLRSLQEKLEAVMNANDPKESVELNEEEASFLEHILTLGLDCNFPSELARQSMTDESAHPPSVTQEGKTYSCERISEPDIVLKSDMPVTSAQIDDFFESVPMVVDSGKTDVFPAHMSTCDPFGDPFTQQNSLKHSPEGTTSYTDAERESLIRPVYGESNELAPSASSTPQPNLSPPSRQIEENSFIFRLLNHALMLQCTFEVLQRKSMQPFSYKLAPFQVLQLCDSVRKLTSITPSVDDSKLIKNLSMNADLHSAVKLSIKTMHRLREFHTRVFKPVVQDSMSRLATIQESMNSPDGEKNLSPEDAFSLAEICCATRFNYLDSLSVFFLHQIQSRCMASSDSLLPLTPNELALLKQETQQAYVQLQHLEQNPTMAAIPNDLSLELLNLYKLRALAQTPEIVSDQIQKRLLWRHALSQFFLLHPEKGLKKIFSEVALNIFVYESETWEGELKANFIAEVEKLIESTERRIPLRPEDLNSWLLNKKDDVGTTSCLANILKASLVSFLLKNRETKVDVGIAADVIAKLVMSQSTGSRLRLSVEEIDLIKAFIPKQGDTLPTYVLDKSAEKEWTKERANLERACEHDLLFTEPAALVKVAHFQAGIAQASARSQLLQILLIETISNGLARNLFPIDQSLFKNFVYSTGETSEVTRAKTAVNGQFEVTSKPKTLQEVQDSLKDFFTREEILISPECLSQASTFYNELSTTQPTTTVDDGLNRHFERLTRLQNDQRTAEAALKAFLSSDEALLFSLLSFRALSSKASQYRPNVGSLSYLVFALSIFRQHLEASEPIFPALEALNKRTCTILSGFVPSTLKETDLLVISQLQRPLIERLHPKLVRAVAESLKEITVNSNFNYKKLHFIVLAAVLLPTADLRVKLLALALGQILVASSIPFPADHPNISATTEVLLALQAGLSCPRPCTTDQKRFLLALLPSAQEERTPLKWDLSAFFQTVAAANSISDLIPNDLTLKVVWLYLFEGQGEVLPESVLLDELLDSLIRHKTATCAGEKDLSFFESLFKGALQIPADTLPSVVELTPASFEQIHDVGSTLPPDSYFPWLQAHMITEVLFSYMRLETPLSFTELLLLYHALAIILRSEYLKGQPAVKIAITYSLYQIEWSLSTSSPLPPTDIVLSKTYHDTLVEAALLDARNETVEDLRSLVAPTILSSEDSGPLGSLDLRQVSEGLRALFSGLFLLYPSDAKSASGILLKASSKPCAPNSESISSALSPADVARTHALFENLFSLDKTGPLLTKDLDLNFDVVLNHTLPPKVPVAAELAASIFAYLSSKDGLKSPEESKLFFHAVVLFSYAARSSTSSVPSRLYLMKTTVVQQQVQQQQQQPHALPSGLDSTAVFAVSVTSDMSTETVVSSPSESFASFSAGSQTHHEDRFPNQVSPMELVSYDSKTNETDGNVFFSMDSIPKNSVNSITSSSFLVDVTDEGSVKAPSDTHPRSIFAKLLVGPEGDAEWLLQLTEVFHCASIILANGGFTLTVSHGRFLQAIRGLDKGDEGQALIEAFRNRMSEVRELPLSKSQVTILTYLTAGCQNFLKKALPVLITNLAHNRSLTVMEKNKLVSLIFGYFSLTLPVVNGLLKAAAGLLAIKLSNTKGQLASAEVQEFANCLLSVPSREHLADEELGITAIALQATFKASENLPLTLIEQICLAYTELLPDTVLPELNDAIFSSRPWPMKLDAKQRNHILRKGNALREFLVDASLDFLNRRGPNTETLSALLASPDLLSSHESRLRTLVELSGNHTDPLIARLTDTMLGNRKPKQPRRDCAMEILDILGSNTRDAFIILSPGEAVQLAEDIEVFGEALDDVSREDMTRASTRLYLATACCYATADAAASSSSSLSFELPVTYLGLHSLLPRLLSPRLVQRVSLTEPIQHSPLSTTSPTLRATDIFSDLSSDPKQQSKPLPGTDEITYLIRHLPQDLESVVSKQDAPLAAKTTTSGAPVVIIGSESPHRQSVVSRGKRRRLFSSQSLGLHNFAWSGRGRRQGSSLGVGDSVPFMNSSSLLSLPLHLTKSGSSLFTASDLSLNAPRGKSSLDRLYELVEIRRAVVAGSLSELNLLGRAPSSFTPCWRTHSPSSVPVHRPYGWWRRGSGGKAEVAVAAAAGPSTPPSQADLSHVRQRCAENTLFLLKRAAFEEDEAHACFHTVEANLRLLNNAVLGSRKPV</sequence>
<gene>
    <name evidence="2" type="ORF">SSLN_LOCUS2187</name>
</gene>